<dbReference type="Proteomes" id="UP000193719">
    <property type="component" value="Unassembled WGS sequence"/>
</dbReference>
<dbReference type="EMBL" id="MCFH01000027">
    <property type="protein sequence ID" value="ORX48462.1"/>
    <property type="molecule type" value="Genomic_DNA"/>
</dbReference>
<gene>
    <name evidence="1" type="ORF">BCR36DRAFT_371314</name>
</gene>
<name>A0A1Y1V6R4_9FUNG</name>
<dbReference type="AlphaFoldDB" id="A0A1Y1V6R4"/>
<reference evidence="1 2" key="2">
    <citation type="submission" date="2016-08" db="EMBL/GenBank/DDBJ databases">
        <title>Pervasive Adenine N6-methylation of Active Genes in Fungi.</title>
        <authorList>
            <consortium name="DOE Joint Genome Institute"/>
            <person name="Mondo S.J."/>
            <person name="Dannebaum R.O."/>
            <person name="Kuo R.C."/>
            <person name="Labutti K."/>
            <person name="Haridas S."/>
            <person name="Kuo A."/>
            <person name="Salamov A."/>
            <person name="Ahrendt S.R."/>
            <person name="Lipzen A."/>
            <person name="Sullivan W."/>
            <person name="Andreopoulos W.B."/>
            <person name="Clum A."/>
            <person name="Lindquist E."/>
            <person name="Daum C."/>
            <person name="Ramamoorthy G.K."/>
            <person name="Gryganskyi A."/>
            <person name="Culley D."/>
            <person name="Magnuson J.K."/>
            <person name="James T.Y."/>
            <person name="O'Malley M.A."/>
            <person name="Stajich J.E."/>
            <person name="Spatafora J.W."/>
            <person name="Visel A."/>
            <person name="Grigoriev I.V."/>
        </authorList>
    </citation>
    <scope>NUCLEOTIDE SEQUENCE [LARGE SCALE GENOMIC DNA]</scope>
    <source>
        <strain evidence="2">finn</strain>
    </source>
</reference>
<sequence>MKITNIESAESTKNIEDIEFIKGIEFTDSIVFTEGTESTEFTEGIENTENIEDIENVESISIMMTCTISYNDEIQDTISISSENGQFYHKSAGKTIIKGDTYTEEQNRPIELAHSLVVVSDSTNGNTTKGFSKSFENTHNISEKAHTYTFNEDYSHAVTDGRDVANETNWSKSEEISKTKI</sequence>
<protein>
    <submittedName>
        <fullName evidence="1">Uncharacterized protein</fullName>
    </submittedName>
</protein>
<proteinExistence type="predicted"/>
<reference evidence="1 2" key="1">
    <citation type="submission" date="2016-08" db="EMBL/GenBank/DDBJ databases">
        <title>Genomes of anaerobic fungi encode conserved fungal cellulosomes for biomass hydrolysis.</title>
        <authorList>
            <consortium name="DOE Joint Genome Institute"/>
            <person name="Haitjema C.H."/>
            <person name="Gilmore S.P."/>
            <person name="Henske J.K."/>
            <person name="Solomon K.V."/>
            <person name="De Groot R."/>
            <person name="Kuo A."/>
            <person name="Mondo S.J."/>
            <person name="Salamov A.A."/>
            <person name="Labutti K."/>
            <person name="Zhao Z."/>
            <person name="Chiniquy J."/>
            <person name="Barry K."/>
            <person name="Brewer H.M."/>
            <person name="Purvine S.O."/>
            <person name="Wright A.T."/>
            <person name="Boxma B."/>
            <person name="Van Alen T."/>
            <person name="Hackstein J.H."/>
            <person name="Baker S.E."/>
            <person name="Grigoriev I.V."/>
            <person name="O'Malley M.A."/>
        </authorList>
    </citation>
    <scope>NUCLEOTIDE SEQUENCE [LARGE SCALE GENOMIC DNA]</scope>
    <source>
        <strain evidence="2">finn</strain>
    </source>
</reference>
<evidence type="ECO:0000313" key="1">
    <source>
        <dbReference type="EMBL" id="ORX48462.1"/>
    </source>
</evidence>
<keyword evidence="2" id="KW-1185">Reference proteome</keyword>
<evidence type="ECO:0000313" key="2">
    <source>
        <dbReference type="Proteomes" id="UP000193719"/>
    </source>
</evidence>
<dbReference type="STRING" id="1754191.A0A1Y1V6R4"/>
<comment type="caution">
    <text evidence="1">The sequence shown here is derived from an EMBL/GenBank/DDBJ whole genome shotgun (WGS) entry which is preliminary data.</text>
</comment>
<organism evidence="1 2">
    <name type="scientific">Piromyces finnis</name>
    <dbReference type="NCBI Taxonomy" id="1754191"/>
    <lineage>
        <taxon>Eukaryota</taxon>
        <taxon>Fungi</taxon>
        <taxon>Fungi incertae sedis</taxon>
        <taxon>Chytridiomycota</taxon>
        <taxon>Chytridiomycota incertae sedis</taxon>
        <taxon>Neocallimastigomycetes</taxon>
        <taxon>Neocallimastigales</taxon>
        <taxon>Neocallimastigaceae</taxon>
        <taxon>Piromyces</taxon>
    </lineage>
</organism>
<accession>A0A1Y1V6R4</accession>